<dbReference type="Gene3D" id="1.10.150.450">
    <property type="match status" value="1"/>
</dbReference>
<dbReference type="FunFam" id="1.10.150.450:FF:000001">
    <property type="entry name" value="SDT1p Pyrimidine nucleotidase"/>
    <property type="match status" value="1"/>
</dbReference>
<dbReference type="AlphaFoldDB" id="A0AAN7WC64"/>
<protein>
    <submittedName>
        <fullName evidence="1">Suppressor of disruption of TFIIS</fullName>
    </submittedName>
</protein>
<dbReference type="Pfam" id="PF00702">
    <property type="entry name" value="Hydrolase"/>
    <property type="match status" value="1"/>
</dbReference>
<gene>
    <name evidence="1" type="primary">SDT1</name>
    <name evidence="1" type="ORF">LTR97_005420</name>
</gene>
<name>A0AAN7WC64_9PEZI</name>
<dbReference type="InterPro" id="IPR010237">
    <property type="entry name" value="Pyr-5-nucltdase"/>
</dbReference>
<dbReference type="SFLD" id="SFLDG01129">
    <property type="entry name" value="C1.5:_HAD__Beta-PGM__Phosphata"/>
    <property type="match status" value="1"/>
</dbReference>
<dbReference type="Proteomes" id="UP001310594">
    <property type="component" value="Unassembled WGS sequence"/>
</dbReference>
<dbReference type="InterPro" id="IPR052791">
    <property type="entry name" value="SSM1_domain"/>
</dbReference>
<dbReference type="InterPro" id="IPR036412">
    <property type="entry name" value="HAD-like_sf"/>
</dbReference>
<organism evidence="1 2">
    <name type="scientific">Elasticomyces elasticus</name>
    <dbReference type="NCBI Taxonomy" id="574655"/>
    <lineage>
        <taxon>Eukaryota</taxon>
        <taxon>Fungi</taxon>
        <taxon>Dikarya</taxon>
        <taxon>Ascomycota</taxon>
        <taxon>Pezizomycotina</taxon>
        <taxon>Dothideomycetes</taxon>
        <taxon>Dothideomycetidae</taxon>
        <taxon>Mycosphaerellales</taxon>
        <taxon>Teratosphaeriaceae</taxon>
        <taxon>Elasticomyces</taxon>
    </lineage>
</organism>
<dbReference type="GO" id="GO:0008252">
    <property type="term" value="F:nucleotidase activity"/>
    <property type="evidence" value="ECO:0007669"/>
    <property type="project" value="TreeGrafter"/>
</dbReference>
<evidence type="ECO:0000313" key="2">
    <source>
        <dbReference type="Proteomes" id="UP001310594"/>
    </source>
</evidence>
<dbReference type="GO" id="GO:0006206">
    <property type="term" value="P:pyrimidine nucleobase metabolic process"/>
    <property type="evidence" value="ECO:0007669"/>
    <property type="project" value="TreeGrafter"/>
</dbReference>
<dbReference type="PANTHER" id="PTHR47438:SF1">
    <property type="entry name" value="PHOSPHATE METABOLISM PROTEIN 8-RELATED"/>
    <property type="match status" value="1"/>
</dbReference>
<dbReference type="NCBIfam" id="TIGR01509">
    <property type="entry name" value="HAD-SF-IA-v3"/>
    <property type="match status" value="1"/>
</dbReference>
<dbReference type="EMBL" id="JAVRQU010000007">
    <property type="protein sequence ID" value="KAK5700902.1"/>
    <property type="molecule type" value="Genomic_DNA"/>
</dbReference>
<proteinExistence type="predicted"/>
<dbReference type="Gene3D" id="3.40.50.1000">
    <property type="entry name" value="HAD superfamily/HAD-like"/>
    <property type="match status" value="1"/>
</dbReference>
<dbReference type="SUPFAM" id="SSF56784">
    <property type="entry name" value="HAD-like"/>
    <property type="match status" value="1"/>
</dbReference>
<sequence length="293" mass="33436">MPMQELLHPAGSRCKCCNAESNLEKDEPMQDGSGPKNATFQLDDFEITTWSPSLNMANGTNGGLHNGAADQKTFFIDIDNCLYPKSYRIHDMMGQLIDDYFQNNLSLSKEEAFELHQRYYKDYGLAIEGLVRHHKVDPLEYNEKVDDALPLDDVIKPNPKLRRLLEDIDRSQVKLWLFTNAYITHGRRVVRLLDLEDCFDGITYCDYGAEKLICKPRQEMYDKAMQEAGATDPAQCYFVDDSALNAEAGKAYGWKSAHLVEPVSTSPDKPVADHQIQSLEELRNIFPELFKRS</sequence>
<accession>A0AAN7WC64</accession>
<comment type="caution">
    <text evidence="1">The sequence shown here is derived from an EMBL/GenBank/DDBJ whole genome shotgun (WGS) entry which is preliminary data.</text>
</comment>
<dbReference type="PANTHER" id="PTHR47438">
    <property type="entry name" value="PHOSPHATE METABOLISM PROTEIN 8-RELATED"/>
    <property type="match status" value="1"/>
</dbReference>
<dbReference type="GO" id="GO:0009166">
    <property type="term" value="P:nucleotide catabolic process"/>
    <property type="evidence" value="ECO:0007669"/>
    <property type="project" value="TreeGrafter"/>
</dbReference>
<dbReference type="SFLD" id="SFLDG01132">
    <property type="entry name" value="C1.5.3:_5'-Nucleotidase_Like"/>
    <property type="match status" value="1"/>
</dbReference>
<evidence type="ECO:0000313" key="1">
    <source>
        <dbReference type="EMBL" id="KAK5700902.1"/>
    </source>
</evidence>
<dbReference type="InterPro" id="IPR023214">
    <property type="entry name" value="HAD_sf"/>
</dbReference>
<dbReference type="InterPro" id="IPR006439">
    <property type="entry name" value="HAD-SF_hydro_IA"/>
</dbReference>
<dbReference type="SFLD" id="SFLDS00003">
    <property type="entry name" value="Haloacid_Dehalogenase"/>
    <property type="match status" value="1"/>
</dbReference>
<reference evidence="1" key="1">
    <citation type="submission" date="2023-08" db="EMBL/GenBank/DDBJ databases">
        <title>Black Yeasts Isolated from many extreme environments.</title>
        <authorList>
            <person name="Coleine C."/>
            <person name="Stajich J.E."/>
            <person name="Selbmann L."/>
        </authorList>
    </citation>
    <scope>NUCLEOTIDE SEQUENCE</scope>
    <source>
        <strain evidence="1">CCFEE 5810</strain>
    </source>
</reference>
<dbReference type="NCBIfam" id="TIGR01993">
    <property type="entry name" value="Pyr-5-nucltdase"/>
    <property type="match status" value="1"/>
</dbReference>